<dbReference type="SUPFAM" id="SSF56524">
    <property type="entry name" value="Oxidoreductase molybdopterin-binding domain"/>
    <property type="match status" value="1"/>
</dbReference>
<dbReference type="AlphaFoldDB" id="A0AA37W7N1"/>
<dbReference type="EMBL" id="BSNM01000014">
    <property type="protein sequence ID" value="GLQ31573.1"/>
    <property type="molecule type" value="Genomic_DNA"/>
</dbReference>
<dbReference type="Proteomes" id="UP001161389">
    <property type="component" value="Unassembled WGS sequence"/>
</dbReference>
<name>A0AA37W7N1_9GAMM</name>
<comment type="caution">
    <text evidence="1">The sequence shown here is derived from an EMBL/GenBank/DDBJ whole genome shotgun (WGS) entry which is preliminary data.</text>
</comment>
<evidence type="ECO:0000313" key="2">
    <source>
        <dbReference type="Proteomes" id="UP001161389"/>
    </source>
</evidence>
<evidence type="ECO:0008006" key="3">
    <source>
        <dbReference type="Google" id="ProtNLM"/>
    </source>
</evidence>
<reference evidence="1" key="2">
    <citation type="submission" date="2023-01" db="EMBL/GenBank/DDBJ databases">
        <title>Draft genome sequence of Litoribrevibacter albus strain NBRC 110071.</title>
        <authorList>
            <person name="Sun Q."/>
            <person name="Mori K."/>
        </authorList>
    </citation>
    <scope>NUCLEOTIDE SEQUENCE</scope>
    <source>
        <strain evidence="1">NBRC 110071</strain>
    </source>
</reference>
<organism evidence="1 2">
    <name type="scientific">Litoribrevibacter albus</name>
    <dbReference type="NCBI Taxonomy" id="1473156"/>
    <lineage>
        <taxon>Bacteria</taxon>
        <taxon>Pseudomonadati</taxon>
        <taxon>Pseudomonadota</taxon>
        <taxon>Gammaproteobacteria</taxon>
        <taxon>Oceanospirillales</taxon>
        <taxon>Oceanospirillaceae</taxon>
        <taxon>Litoribrevibacter</taxon>
    </lineage>
</organism>
<accession>A0AA37W7N1</accession>
<evidence type="ECO:0000313" key="1">
    <source>
        <dbReference type="EMBL" id="GLQ31573.1"/>
    </source>
</evidence>
<sequence length="173" mass="19519">MDCMTPKHIRFLFSFLPLFFFPNPYIYADLSNPTDDIIVEVSGAITVTNADDMAIIDRDVINNLPRKSITTSSHITEVPVTYSGPLFTDLLTLLGSKGRTVVVIAWDDYLAEISVDDLDKYGVILADSENGKQLTLSDRGPLYVVFPFSDFPEIRNDLYYNKSVWQIKAIEVK</sequence>
<gene>
    <name evidence="1" type="ORF">GCM10007876_20520</name>
</gene>
<reference evidence="1" key="1">
    <citation type="journal article" date="2014" name="Int. J. Syst. Evol. Microbiol.">
        <title>Complete genome sequence of Corynebacterium casei LMG S-19264T (=DSM 44701T), isolated from a smear-ripened cheese.</title>
        <authorList>
            <consortium name="US DOE Joint Genome Institute (JGI-PGF)"/>
            <person name="Walter F."/>
            <person name="Albersmeier A."/>
            <person name="Kalinowski J."/>
            <person name="Ruckert C."/>
        </authorList>
    </citation>
    <scope>NUCLEOTIDE SEQUENCE</scope>
    <source>
        <strain evidence="1">NBRC 110071</strain>
    </source>
</reference>
<protein>
    <recommendedName>
        <fullName evidence="3">Oxidoreductase molybdopterin-binding domain-containing protein</fullName>
    </recommendedName>
</protein>
<keyword evidence="2" id="KW-1185">Reference proteome</keyword>
<dbReference type="InterPro" id="IPR036374">
    <property type="entry name" value="OxRdtase_Mopterin-bd_sf"/>
</dbReference>
<proteinExistence type="predicted"/>